<feature type="compositionally biased region" description="Basic and acidic residues" evidence="1">
    <location>
        <begin position="327"/>
        <end position="342"/>
    </location>
</feature>
<feature type="region of interest" description="Disordered" evidence="1">
    <location>
        <begin position="318"/>
        <end position="342"/>
    </location>
</feature>
<dbReference type="SUPFAM" id="SSF140453">
    <property type="entry name" value="EsxAB dimer-like"/>
    <property type="match status" value="1"/>
</dbReference>
<accession>A0AAE3GLQ5</accession>
<keyword evidence="3" id="KW-1185">Reference proteome</keyword>
<dbReference type="Pfam" id="PF06013">
    <property type="entry name" value="WXG100"/>
    <property type="match status" value="1"/>
</dbReference>
<organism evidence="2 3">
    <name type="scientific">Goodfellowiella coeruleoviolacea</name>
    <dbReference type="NCBI Taxonomy" id="334858"/>
    <lineage>
        <taxon>Bacteria</taxon>
        <taxon>Bacillati</taxon>
        <taxon>Actinomycetota</taxon>
        <taxon>Actinomycetes</taxon>
        <taxon>Pseudonocardiales</taxon>
        <taxon>Pseudonocardiaceae</taxon>
        <taxon>Goodfellowiella</taxon>
    </lineage>
</organism>
<proteinExistence type="predicted"/>
<reference evidence="2" key="1">
    <citation type="submission" date="2022-06" db="EMBL/GenBank/DDBJ databases">
        <title>Genomic Encyclopedia of Archaeal and Bacterial Type Strains, Phase II (KMG-II): from individual species to whole genera.</title>
        <authorList>
            <person name="Goeker M."/>
        </authorList>
    </citation>
    <scope>NUCLEOTIDE SEQUENCE</scope>
    <source>
        <strain evidence="2">DSM 43935</strain>
    </source>
</reference>
<gene>
    <name evidence="2" type="ORF">LX83_006610</name>
</gene>
<dbReference type="RefSeq" id="WP_253778927.1">
    <property type="nucleotide sequence ID" value="NZ_JAMTCK010000020.1"/>
</dbReference>
<evidence type="ECO:0000313" key="2">
    <source>
        <dbReference type="EMBL" id="MCP2169724.1"/>
    </source>
</evidence>
<sequence>MAGETEQRFFERTSPWQAATPEVDIVTSAEDVRTGVTDFQNASSLPQLFVAGVGLKRDVDQLLANPMQSFWDNGLGFLVEWCMVPFRPLFEQVTGDPEQMRATAAGWGRMAEFVRQVADQDAGEQQALAQQWRGPASDAYQQQMTEFQDGLRSLADCCAQLKGHLEQVADFFEGLWDILVDIVREFVEGLIITWLAALATSVISAGASVAAAWATSAARISITLSRILTQISKALQWLVRALRAVKQLSETIQQLIKSQKLWVRVALRATGVTGAVTKWGNPMAVGVRAVTGLTGTKWYKQAGQSAGDLAVDQGLTEAGEAATGESQRNRRDNDNMERGFTL</sequence>
<dbReference type="InterPro" id="IPR036689">
    <property type="entry name" value="ESAT-6-like_sf"/>
</dbReference>
<name>A0AAE3GLQ5_9PSEU</name>
<dbReference type="InterPro" id="IPR010310">
    <property type="entry name" value="T7SS_ESAT-6-like"/>
</dbReference>
<comment type="caution">
    <text evidence="2">The sequence shown here is derived from an EMBL/GenBank/DDBJ whole genome shotgun (WGS) entry which is preliminary data.</text>
</comment>
<protein>
    <submittedName>
        <fullName evidence="2">WXG100 family type VII secretion target</fullName>
    </submittedName>
</protein>
<dbReference type="EMBL" id="JAMTCK010000020">
    <property type="protein sequence ID" value="MCP2169724.1"/>
    <property type="molecule type" value="Genomic_DNA"/>
</dbReference>
<dbReference type="AlphaFoldDB" id="A0AAE3GLQ5"/>
<evidence type="ECO:0000313" key="3">
    <source>
        <dbReference type="Proteomes" id="UP001206128"/>
    </source>
</evidence>
<dbReference type="Proteomes" id="UP001206128">
    <property type="component" value="Unassembled WGS sequence"/>
</dbReference>
<dbReference type="Gene3D" id="1.10.287.1060">
    <property type="entry name" value="ESAT-6-like"/>
    <property type="match status" value="1"/>
</dbReference>
<evidence type="ECO:0000256" key="1">
    <source>
        <dbReference type="SAM" id="MobiDB-lite"/>
    </source>
</evidence>